<dbReference type="Gene3D" id="3.30.300.30">
    <property type="match status" value="1"/>
</dbReference>
<dbReference type="OrthoDB" id="9807026at2"/>
<accession>A0A2T5UYU4</accession>
<dbReference type="PANTHER" id="PTHR30046:SF2">
    <property type="entry name" value="YOP PROTEINS TRANSLOCATION LIPOPROTEIN J"/>
    <property type="match status" value="1"/>
</dbReference>
<dbReference type="EMBL" id="QAYG01000011">
    <property type="protein sequence ID" value="PTW56650.1"/>
    <property type="molecule type" value="Genomic_DNA"/>
</dbReference>
<evidence type="ECO:0000259" key="9">
    <source>
        <dbReference type="Pfam" id="PF01514"/>
    </source>
</evidence>
<keyword evidence="3 8" id="KW-0732">Signal</keyword>
<dbReference type="GO" id="GO:0009306">
    <property type="term" value="P:protein secretion"/>
    <property type="evidence" value="ECO:0007669"/>
    <property type="project" value="InterPro"/>
</dbReference>
<keyword evidence="11" id="KW-1185">Reference proteome</keyword>
<keyword evidence="8" id="KW-1133">Transmembrane helix</keyword>
<dbReference type="Proteomes" id="UP000244081">
    <property type="component" value="Unassembled WGS sequence"/>
</dbReference>
<comment type="similarity">
    <text evidence="2 8">Belongs to the YscJ lipoprotein family.</text>
</comment>
<evidence type="ECO:0000313" key="10">
    <source>
        <dbReference type="EMBL" id="PTW56650.1"/>
    </source>
</evidence>
<evidence type="ECO:0000256" key="8">
    <source>
        <dbReference type="RuleBase" id="RU364102"/>
    </source>
</evidence>
<comment type="subcellular location">
    <subcellularLocation>
        <location evidence="1">Cell outer membrane</location>
        <topology evidence="1">Lipid-anchor</topology>
    </subcellularLocation>
</comment>
<organism evidence="10 11">
    <name type="scientific">Breoghania corrubedonensis</name>
    <dbReference type="NCBI Taxonomy" id="665038"/>
    <lineage>
        <taxon>Bacteria</taxon>
        <taxon>Pseudomonadati</taxon>
        <taxon>Pseudomonadota</taxon>
        <taxon>Alphaproteobacteria</taxon>
        <taxon>Hyphomicrobiales</taxon>
        <taxon>Stappiaceae</taxon>
        <taxon>Breoghania</taxon>
    </lineage>
</organism>
<dbReference type="PANTHER" id="PTHR30046">
    <property type="entry name" value="FLAGELLAR M-RING PROTEIN"/>
    <property type="match status" value="1"/>
</dbReference>
<feature type="domain" description="Flagellar M-ring N-terminal" evidence="9">
    <location>
        <begin position="29"/>
        <end position="192"/>
    </location>
</feature>
<dbReference type="InterPro" id="IPR006182">
    <property type="entry name" value="FliF_N_dom"/>
</dbReference>
<keyword evidence="6 8" id="KW-0998">Cell outer membrane</keyword>
<keyword evidence="4 8" id="KW-0472">Membrane</keyword>
<reference evidence="10 11" key="1">
    <citation type="submission" date="2018-04" db="EMBL/GenBank/DDBJ databases">
        <title>Genomic Encyclopedia of Archaeal and Bacterial Type Strains, Phase II (KMG-II): from individual species to whole genera.</title>
        <authorList>
            <person name="Goeker M."/>
        </authorList>
    </citation>
    <scope>NUCLEOTIDE SEQUENCE [LARGE SCALE GENOMIC DNA]</scope>
    <source>
        <strain evidence="10 11">DSM 23382</strain>
    </source>
</reference>
<sequence>MLTVRKTVLFRCVFILGVCVLLGACKLDLYSGLTERDANEMLAILQANGVSADKQYKAKEGVTLLVEESELPRAIQILNQNGYPREVRDSIGNVFKKSGIMSSPFEERVRFVYALAEEVSRTLSEIDGVLTARVHIVLPEDPGLGEKIKPSSAAVFIKHRIGVNLDFFVPQIRRLVANSIEGVDYESVSVVMVEAERPQVLNQQPRSVIAELLPGLGVREGDQGYFWQLAGGLLALIAVLLLSNLATGYGFMRARSARRKMETRLVQQTQAEE</sequence>
<dbReference type="Pfam" id="PF01514">
    <property type="entry name" value="YscJ_FliF"/>
    <property type="match status" value="1"/>
</dbReference>
<evidence type="ECO:0000256" key="5">
    <source>
        <dbReference type="ARBA" id="ARBA00023139"/>
    </source>
</evidence>
<evidence type="ECO:0000313" key="11">
    <source>
        <dbReference type="Proteomes" id="UP000244081"/>
    </source>
</evidence>
<dbReference type="InterPro" id="IPR003282">
    <property type="entry name" value="T3SS_SctJ"/>
</dbReference>
<dbReference type="InterPro" id="IPR043427">
    <property type="entry name" value="YscJ/FliF"/>
</dbReference>
<dbReference type="PROSITE" id="PS51257">
    <property type="entry name" value="PROKAR_LIPOPROTEIN"/>
    <property type="match status" value="1"/>
</dbReference>
<dbReference type="PRINTS" id="PR01338">
    <property type="entry name" value="TYPE3OMKPROT"/>
</dbReference>
<gene>
    <name evidence="10" type="ORF">C8N35_111113</name>
</gene>
<keyword evidence="5 8" id="KW-0564">Palmitate</keyword>
<comment type="caution">
    <text evidence="10">The sequence shown here is derived from an EMBL/GenBank/DDBJ whole genome shotgun (WGS) entry which is preliminary data.</text>
</comment>
<evidence type="ECO:0000256" key="6">
    <source>
        <dbReference type="ARBA" id="ARBA00023237"/>
    </source>
</evidence>
<dbReference type="RefSeq" id="WP_107991680.1">
    <property type="nucleotide sequence ID" value="NZ_QAYG01000011.1"/>
</dbReference>
<evidence type="ECO:0000256" key="2">
    <source>
        <dbReference type="ARBA" id="ARBA00009509"/>
    </source>
</evidence>
<keyword evidence="7 8" id="KW-0449">Lipoprotein</keyword>
<dbReference type="InterPro" id="IPR045851">
    <property type="entry name" value="AMP-bd_C_sf"/>
</dbReference>
<evidence type="ECO:0000256" key="7">
    <source>
        <dbReference type="ARBA" id="ARBA00023288"/>
    </source>
</evidence>
<dbReference type="Gene3D" id="3.30.70.1530">
    <property type="entry name" value="Hypothetical protein rpa1041"/>
    <property type="match status" value="1"/>
</dbReference>
<evidence type="ECO:0000256" key="4">
    <source>
        <dbReference type="ARBA" id="ARBA00023136"/>
    </source>
</evidence>
<protein>
    <recommendedName>
        <fullName evidence="8">Lipoprotein</fullName>
    </recommendedName>
</protein>
<name>A0A2T5UYU4_9HYPH</name>
<evidence type="ECO:0000256" key="3">
    <source>
        <dbReference type="ARBA" id="ARBA00022729"/>
    </source>
</evidence>
<evidence type="ECO:0000256" key="1">
    <source>
        <dbReference type="ARBA" id="ARBA00004459"/>
    </source>
</evidence>
<dbReference type="AlphaFoldDB" id="A0A2T5UYU4"/>
<feature type="transmembrane region" description="Helical" evidence="8">
    <location>
        <begin position="225"/>
        <end position="251"/>
    </location>
</feature>
<dbReference type="GO" id="GO:0009279">
    <property type="term" value="C:cell outer membrane"/>
    <property type="evidence" value="ECO:0007669"/>
    <property type="project" value="UniProtKB-SubCell"/>
</dbReference>
<proteinExistence type="inferred from homology"/>
<keyword evidence="8" id="KW-0812">Transmembrane</keyword>
<dbReference type="NCBIfam" id="TIGR02544">
    <property type="entry name" value="III_secr_YscJ"/>
    <property type="match status" value="1"/>
</dbReference>